<evidence type="ECO:0000313" key="4">
    <source>
        <dbReference type="Proteomes" id="UP000248882"/>
    </source>
</evidence>
<dbReference type="Pfam" id="PF03372">
    <property type="entry name" value="Exo_endo_phos"/>
    <property type="match status" value="1"/>
</dbReference>
<gene>
    <name evidence="3" type="ORF">LV85_00912</name>
</gene>
<keyword evidence="3" id="KW-0269">Exonuclease</keyword>
<dbReference type="AlphaFoldDB" id="A0A2W7RJF3"/>
<dbReference type="GO" id="GO:0006506">
    <property type="term" value="P:GPI anchor biosynthetic process"/>
    <property type="evidence" value="ECO:0007669"/>
    <property type="project" value="TreeGrafter"/>
</dbReference>
<dbReference type="GO" id="GO:0016020">
    <property type="term" value="C:membrane"/>
    <property type="evidence" value="ECO:0007669"/>
    <property type="project" value="GOC"/>
</dbReference>
<dbReference type="EMBL" id="QKZT01000003">
    <property type="protein sequence ID" value="PZX55687.1"/>
    <property type="molecule type" value="Genomic_DNA"/>
</dbReference>
<dbReference type="PANTHER" id="PTHR14859">
    <property type="entry name" value="CALCOFLUOR WHITE HYPERSENSITIVE PROTEIN PRECURSOR"/>
    <property type="match status" value="1"/>
</dbReference>
<proteinExistence type="predicted"/>
<dbReference type="InterPro" id="IPR051916">
    <property type="entry name" value="GPI-anchor_lipid_remodeler"/>
</dbReference>
<keyword evidence="3" id="KW-0255">Endonuclease</keyword>
<evidence type="ECO:0000259" key="2">
    <source>
        <dbReference type="Pfam" id="PF03372"/>
    </source>
</evidence>
<dbReference type="InterPro" id="IPR005135">
    <property type="entry name" value="Endo/exonuclease/phosphatase"/>
</dbReference>
<sequence length="268" mass="30406">MKISLIVTIIFFLCLSWSANAQEEYPEFKVLTYNIYHGESPTNPGRPNIDEIAELIILMQPEVVALQEMDSMTTRLATVYGEKINWVAELAKKTGYRGYFAKAMDFAEGGYGEGVLVKKALNYQTQALPNPEGGEPRAAAWVKIELKNRQELYFGATHLCHQFPENRLAQLEAITSYADSLPKPAFWAGDLNFAPSSEEYKSINTKWTDAGLEAKDDSPTFISEAGKRIDYVWYDSEHFELVDYQVIDVPYSDHYPVLVTLRLIKPLK</sequence>
<feature type="chain" id="PRO_5016098457" evidence="1">
    <location>
        <begin position="22"/>
        <end position="268"/>
    </location>
</feature>
<feature type="signal peptide" evidence="1">
    <location>
        <begin position="1"/>
        <end position="21"/>
    </location>
</feature>
<name>A0A2W7RJF3_9BACT</name>
<dbReference type="Proteomes" id="UP000248882">
    <property type="component" value="Unassembled WGS sequence"/>
</dbReference>
<dbReference type="SUPFAM" id="SSF56219">
    <property type="entry name" value="DNase I-like"/>
    <property type="match status" value="1"/>
</dbReference>
<dbReference type="GO" id="GO:0004527">
    <property type="term" value="F:exonuclease activity"/>
    <property type="evidence" value="ECO:0007669"/>
    <property type="project" value="UniProtKB-KW"/>
</dbReference>
<dbReference type="PANTHER" id="PTHR14859:SF15">
    <property type="entry name" value="ENDONUCLEASE_EXONUCLEASE_PHOSPHATASE DOMAIN-CONTAINING PROTEIN"/>
    <property type="match status" value="1"/>
</dbReference>
<evidence type="ECO:0000256" key="1">
    <source>
        <dbReference type="SAM" id="SignalP"/>
    </source>
</evidence>
<protein>
    <submittedName>
        <fullName evidence="3">Endonuclease/exonuclease/phosphatase family metal-dependent hydrolase</fullName>
    </submittedName>
</protein>
<dbReference type="OrthoDB" id="5447300at2"/>
<keyword evidence="3" id="KW-0378">Hydrolase</keyword>
<comment type="caution">
    <text evidence="3">The sequence shown here is derived from an EMBL/GenBank/DDBJ whole genome shotgun (WGS) entry which is preliminary data.</text>
</comment>
<accession>A0A2W7RJF3</accession>
<dbReference type="Gene3D" id="3.60.10.10">
    <property type="entry name" value="Endonuclease/exonuclease/phosphatase"/>
    <property type="match status" value="1"/>
</dbReference>
<reference evidence="3 4" key="1">
    <citation type="submission" date="2018-06" db="EMBL/GenBank/DDBJ databases">
        <title>Genomic Encyclopedia of Archaeal and Bacterial Type Strains, Phase II (KMG-II): from individual species to whole genera.</title>
        <authorList>
            <person name="Goeker M."/>
        </authorList>
    </citation>
    <scope>NUCLEOTIDE SEQUENCE [LARGE SCALE GENOMIC DNA]</scope>
    <source>
        <strain evidence="3 4">DSM 19830</strain>
    </source>
</reference>
<dbReference type="InterPro" id="IPR036691">
    <property type="entry name" value="Endo/exonu/phosph_ase_sf"/>
</dbReference>
<keyword evidence="4" id="KW-1185">Reference proteome</keyword>
<dbReference type="RefSeq" id="WP_111316996.1">
    <property type="nucleotide sequence ID" value="NZ_QKZT01000003.1"/>
</dbReference>
<dbReference type="GO" id="GO:0004519">
    <property type="term" value="F:endonuclease activity"/>
    <property type="evidence" value="ECO:0007669"/>
    <property type="project" value="UniProtKB-KW"/>
</dbReference>
<keyword evidence="1" id="KW-0732">Signal</keyword>
<feature type="domain" description="Endonuclease/exonuclease/phosphatase" evidence="2">
    <location>
        <begin position="31"/>
        <end position="254"/>
    </location>
</feature>
<evidence type="ECO:0000313" key="3">
    <source>
        <dbReference type="EMBL" id="PZX55687.1"/>
    </source>
</evidence>
<organism evidence="3 4">
    <name type="scientific">Algoriphagus chordae</name>
    <dbReference type="NCBI Taxonomy" id="237019"/>
    <lineage>
        <taxon>Bacteria</taxon>
        <taxon>Pseudomonadati</taxon>
        <taxon>Bacteroidota</taxon>
        <taxon>Cytophagia</taxon>
        <taxon>Cytophagales</taxon>
        <taxon>Cyclobacteriaceae</taxon>
        <taxon>Algoriphagus</taxon>
    </lineage>
</organism>
<keyword evidence="3" id="KW-0540">Nuclease</keyword>